<evidence type="ECO:0000313" key="2">
    <source>
        <dbReference type="Proteomes" id="UP000236161"/>
    </source>
</evidence>
<protein>
    <submittedName>
        <fullName evidence="1">Uncharacterized protein</fullName>
    </submittedName>
</protein>
<proteinExistence type="predicted"/>
<keyword evidence="2" id="KW-1185">Reference proteome</keyword>
<dbReference type="Proteomes" id="UP000236161">
    <property type="component" value="Unassembled WGS sequence"/>
</dbReference>
<accession>A0A2H9ZUB4</accession>
<name>A0A2H9ZUB4_9ASPA</name>
<organism evidence="1 2">
    <name type="scientific">Apostasia shenzhenica</name>
    <dbReference type="NCBI Taxonomy" id="1088818"/>
    <lineage>
        <taxon>Eukaryota</taxon>
        <taxon>Viridiplantae</taxon>
        <taxon>Streptophyta</taxon>
        <taxon>Embryophyta</taxon>
        <taxon>Tracheophyta</taxon>
        <taxon>Spermatophyta</taxon>
        <taxon>Magnoliopsida</taxon>
        <taxon>Liliopsida</taxon>
        <taxon>Asparagales</taxon>
        <taxon>Orchidaceae</taxon>
        <taxon>Apostasioideae</taxon>
        <taxon>Apostasia</taxon>
    </lineage>
</organism>
<gene>
    <name evidence="1" type="ORF">AXF42_Ash021637</name>
</gene>
<dbReference type="AlphaFoldDB" id="A0A2H9ZUB4"/>
<dbReference type="EMBL" id="KZ453811">
    <property type="protein sequence ID" value="PKA46889.1"/>
    <property type="molecule type" value="Genomic_DNA"/>
</dbReference>
<sequence length="84" mass="9438">MLACAFFAHTYLIETKALCVVSALVAPLLALHRTTCTCHARTFAHKPKSGTGPLYTHRFNFELINRLVQFRSKTGFDPNLSKSR</sequence>
<evidence type="ECO:0000313" key="1">
    <source>
        <dbReference type="EMBL" id="PKA46889.1"/>
    </source>
</evidence>
<reference evidence="1 2" key="1">
    <citation type="journal article" date="2017" name="Nature">
        <title>The Apostasia genome and the evolution of orchids.</title>
        <authorList>
            <person name="Zhang G.Q."/>
            <person name="Liu K.W."/>
            <person name="Li Z."/>
            <person name="Lohaus R."/>
            <person name="Hsiao Y.Y."/>
            <person name="Niu S.C."/>
            <person name="Wang J.Y."/>
            <person name="Lin Y.C."/>
            <person name="Xu Q."/>
            <person name="Chen L.J."/>
            <person name="Yoshida K."/>
            <person name="Fujiwara S."/>
            <person name="Wang Z.W."/>
            <person name="Zhang Y.Q."/>
            <person name="Mitsuda N."/>
            <person name="Wang M."/>
            <person name="Liu G.H."/>
            <person name="Pecoraro L."/>
            <person name="Huang H.X."/>
            <person name="Xiao X.J."/>
            <person name="Lin M."/>
            <person name="Wu X.Y."/>
            <person name="Wu W.L."/>
            <person name="Chen Y.Y."/>
            <person name="Chang S.B."/>
            <person name="Sakamoto S."/>
            <person name="Ohme-Takagi M."/>
            <person name="Yagi M."/>
            <person name="Zeng S.J."/>
            <person name="Shen C.Y."/>
            <person name="Yeh C.M."/>
            <person name="Luo Y.B."/>
            <person name="Tsai W.C."/>
            <person name="Van de Peer Y."/>
            <person name="Liu Z.J."/>
        </authorList>
    </citation>
    <scope>NUCLEOTIDE SEQUENCE [LARGE SCALE GENOMIC DNA]</scope>
    <source>
        <strain evidence="2">cv. Shenzhen</strain>
        <tissue evidence="1">Stem</tissue>
    </source>
</reference>